<sequence>MRYSRNILAGALAATFSVCVAQTSTDCNPLSATCPADPAMGDLPSDFTQGSSAFSGWNSTAGSLTYDSNGAAFTINKQGDAPTVETTGYIFFGLVEVKMKAAPGQGIVSSIVLESDDLDEIDWEFTGTDVTQVQSNYFGKGDTTTYDRAAWHTVATPQDTTHTYTVNWTSSSTTWAIDGTVVRTLYYDGAQTGARYPQTPMRVKLGIWAGGDPSNSEGTIEWAGGLTDFSAAPFSMYVESVKIENYTPGGEYTWSDNTGSFQSIKVSGNAADDSSSSSSVVSSSSSTAAAVSSSAATSSTYAASSSISSSVSTLSSALSSSSSSSSSASDAGGPGLNSGIAVSTSVAVAEPVVASSTSSAAASSTTIASSSLPNGDSFLTSTLAAPARTEAAAVSGTLESAAAASATLQRQAGGAGAVGVSVVGMVAGLALALLAI</sequence>
<dbReference type="Proteomes" id="UP001186974">
    <property type="component" value="Unassembled WGS sequence"/>
</dbReference>
<evidence type="ECO:0000313" key="2">
    <source>
        <dbReference type="Proteomes" id="UP001186974"/>
    </source>
</evidence>
<reference evidence="1" key="1">
    <citation type="submission" date="2024-09" db="EMBL/GenBank/DDBJ databases">
        <title>Black Yeasts Isolated from many extreme environments.</title>
        <authorList>
            <person name="Coleine C."/>
            <person name="Stajich J.E."/>
            <person name="Selbmann L."/>
        </authorList>
    </citation>
    <scope>NUCLEOTIDE SEQUENCE</scope>
    <source>
        <strain evidence="1">CCFEE 5737</strain>
    </source>
</reference>
<name>A0ACC3DBK6_9PEZI</name>
<dbReference type="EMBL" id="JAWDJW010006426">
    <property type="protein sequence ID" value="KAK3064791.1"/>
    <property type="molecule type" value="Genomic_DNA"/>
</dbReference>
<organism evidence="1 2">
    <name type="scientific">Coniosporium uncinatum</name>
    <dbReference type="NCBI Taxonomy" id="93489"/>
    <lineage>
        <taxon>Eukaryota</taxon>
        <taxon>Fungi</taxon>
        <taxon>Dikarya</taxon>
        <taxon>Ascomycota</taxon>
        <taxon>Pezizomycotina</taxon>
        <taxon>Dothideomycetes</taxon>
        <taxon>Dothideomycetes incertae sedis</taxon>
        <taxon>Coniosporium</taxon>
    </lineage>
</organism>
<evidence type="ECO:0000313" key="1">
    <source>
        <dbReference type="EMBL" id="KAK3064791.1"/>
    </source>
</evidence>
<protein>
    <submittedName>
        <fullName evidence="1">Copper resistance protein</fullName>
    </submittedName>
</protein>
<gene>
    <name evidence="1" type="primary">CRF1</name>
    <name evidence="1" type="ORF">LTS18_003922</name>
</gene>
<comment type="caution">
    <text evidence="1">The sequence shown here is derived from an EMBL/GenBank/DDBJ whole genome shotgun (WGS) entry which is preliminary data.</text>
</comment>
<proteinExistence type="predicted"/>
<keyword evidence="2" id="KW-1185">Reference proteome</keyword>
<accession>A0ACC3DBK6</accession>